<feature type="compositionally biased region" description="Basic and acidic residues" evidence="1">
    <location>
        <begin position="101"/>
        <end position="110"/>
    </location>
</feature>
<sequence length="110" mass="12762">MSSRNFNYTLLAKPIVTLDKIDANTKYTNDTVVTLRDPIHVLKRTTRNMESTNTLIHDSLSRLERSINRIDSRLRRIEDDMHNKMQNKTQGQDAGTRRCRTCQEKGAGDR</sequence>
<comment type="caution">
    <text evidence="2">The sequence shown here is derived from an EMBL/GenBank/DDBJ whole genome shotgun (WGS) entry which is preliminary data.</text>
</comment>
<evidence type="ECO:0000256" key="1">
    <source>
        <dbReference type="SAM" id="MobiDB-lite"/>
    </source>
</evidence>
<feature type="region of interest" description="Disordered" evidence="1">
    <location>
        <begin position="77"/>
        <end position="110"/>
    </location>
</feature>
<evidence type="ECO:0000313" key="3">
    <source>
        <dbReference type="Proteomes" id="UP000547976"/>
    </source>
</evidence>
<gene>
    <name evidence="2" type="ORF">FSUBG_3061</name>
</gene>
<evidence type="ECO:0000313" key="2">
    <source>
        <dbReference type="EMBL" id="KAF5610445.1"/>
    </source>
</evidence>
<protein>
    <submittedName>
        <fullName evidence="2">Uncharacterized protein</fullName>
    </submittedName>
</protein>
<dbReference type="EMBL" id="JAAOAV010000027">
    <property type="protein sequence ID" value="KAF5610445.1"/>
    <property type="molecule type" value="Genomic_DNA"/>
</dbReference>
<dbReference type="OrthoDB" id="5103834at2759"/>
<dbReference type="Proteomes" id="UP000547976">
    <property type="component" value="Unassembled WGS sequence"/>
</dbReference>
<dbReference type="RefSeq" id="XP_036541309.1">
    <property type="nucleotide sequence ID" value="XM_036680902.1"/>
</dbReference>
<proteinExistence type="predicted"/>
<accession>A0A8H5V6E2</accession>
<dbReference type="GeneID" id="59315620"/>
<feature type="compositionally biased region" description="Polar residues" evidence="1">
    <location>
        <begin position="84"/>
        <end position="93"/>
    </location>
</feature>
<name>A0A8H5V6E2_GIBSU</name>
<dbReference type="AlphaFoldDB" id="A0A8H5V6E2"/>
<organism evidence="2 3">
    <name type="scientific">Gibberella subglutinans</name>
    <name type="common">Fusarium subglutinans</name>
    <dbReference type="NCBI Taxonomy" id="42677"/>
    <lineage>
        <taxon>Eukaryota</taxon>
        <taxon>Fungi</taxon>
        <taxon>Dikarya</taxon>
        <taxon>Ascomycota</taxon>
        <taxon>Pezizomycotina</taxon>
        <taxon>Sordariomycetes</taxon>
        <taxon>Hypocreomycetidae</taxon>
        <taxon>Hypocreales</taxon>
        <taxon>Nectriaceae</taxon>
        <taxon>Fusarium</taxon>
        <taxon>Fusarium fujikuroi species complex</taxon>
    </lineage>
</organism>
<reference evidence="2 3" key="1">
    <citation type="submission" date="2020-05" db="EMBL/GenBank/DDBJ databases">
        <title>Identification and distribution of gene clusters putatively required for synthesis of sphingolipid metabolism inhibitors in phylogenetically diverse species of the filamentous fungus Fusarium.</title>
        <authorList>
            <person name="Kim H.-S."/>
            <person name="Busman M."/>
            <person name="Brown D.W."/>
            <person name="Divon H."/>
            <person name="Uhlig S."/>
            <person name="Proctor R.H."/>
        </authorList>
    </citation>
    <scope>NUCLEOTIDE SEQUENCE [LARGE SCALE GENOMIC DNA]</scope>
    <source>
        <strain evidence="2 3">NRRL 66333</strain>
    </source>
</reference>
<keyword evidence="3" id="KW-1185">Reference proteome</keyword>